<dbReference type="KEGG" id="hqi:H9L05_07170"/>
<dbReference type="EMBL" id="CP060784">
    <property type="protein sequence ID" value="QNP53374.1"/>
    <property type="molecule type" value="Genomic_DNA"/>
</dbReference>
<evidence type="ECO:0000313" key="1">
    <source>
        <dbReference type="EMBL" id="QNP53374.1"/>
    </source>
</evidence>
<name>A0A7H0GYK8_9BACT</name>
<dbReference type="Proteomes" id="UP000516093">
    <property type="component" value="Chromosome"/>
</dbReference>
<sequence length="88" mass="8773">MATTLAGAATFLRALLLVGLTLAVVPAAVVALVEATRGANLAIETAGQLVETSTEVKSADNAATLPPGAMTTAVLHSTETITSARTLI</sequence>
<dbReference type="RefSeq" id="WP_187733591.1">
    <property type="nucleotide sequence ID" value="NZ_CP060784.1"/>
</dbReference>
<dbReference type="AlphaFoldDB" id="A0A7H0GYK8"/>
<protein>
    <submittedName>
        <fullName evidence="1">Uncharacterized protein</fullName>
    </submittedName>
</protein>
<accession>A0A7H0GYK8</accession>
<gene>
    <name evidence="1" type="ORF">H9L05_07170</name>
</gene>
<keyword evidence="2" id="KW-1185">Reference proteome</keyword>
<evidence type="ECO:0000313" key="2">
    <source>
        <dbReference type="Proteomes" id="UP000516093"/>
    </source>
</evidence>
<organism evidence="1 2">
    <name type="scientific">Hymenobacter qilianensis</name>
    <dbReference type="NCBI Taxonomy" id="1385715"/>
    <lineage>
        <taxon>Bacteria</taxon>
        <taxon>Pseudomonadati</taxon>
        <taxon>Bacteroidota</taxon>
        <taxon>Cytophagia</taxon>
        <taxon>Cytophagales</taxon>
        <taxon>Hymenobacteraceae</taxon>
        <taxon>Hymenobacter</taxon>
    </lineage>
</organism>
<reference evidence="1 2" key="1">
    <citation type="submission" date="2020-08" db="EMBL/GenBank/DDBJ databases">
        <title>Genome sequence of Hymenobacter qilianensis JCM 19763T.</title>
        <authorList>
            <person name="Hyun D.-W."/>
            <person name="Bae J.-W."/>
        </authorList>
    </citation>
    <scope>NUCLEOTIDE SEQUENCE [LARGE SCALE GENOMIC DNA]</scope>
    <source>
        <strain evidence="1 2">JCM 19763</strain>
    </source>
</reference>
<proteinExistence type="predicted"/>